<keyword evidence="3" id="KW-1185">Reference proteome</keyword>
<dbReference type="Proteomes" id="UP000265520">
    <property type="component" value="Unassembled WGS sequence"/>
</dbReference>
<reference evidence="2 3" key="1">
    <citation type="journal article" date="2018" name="Front. Plant Sci.">
        <title>Red Clover (Trifolium pratense) and Zigzag Clover (T. medium) - A Picture of Genomic Similarities and Differences.</title>
        <authorList>
            <person name="Dluhosova J."/>
            <person name="Istvanek J."/>
            <person name="Nedelnik J."/>
            <person name="Repkova J."/>
        </authorList>
    </citation>
    <scope>NUCLEOTIDE SEQUENCE [LARGE SCALE GENOMIC DNA]</scope>
    <source>
        <strain evidence="3">cv. 10/8</strain>
        <tissue evidence="2">Leaf</tissue>
    </source>
</reference>
<dbReference type="EMBL" id="LXQA010029438">
    <property type="protein sequence ID" value="MCH95285.1"/>
    <property type="molecule type" value="Genomic_DNA"/>
</dbReference>
<organism evidence="2 3">
    <name type="scientific">Trifolium medium</name>
    <dbReference type="NCBI Taxonomy" id="97028"/>
    <lineage>
        <taxon>Eukaryota</taxon>
        <taxon>Viridiplantae</taxon>
        <taxon>Streptophyta</taxon>
        <taxon>Embryophyta</taxon>
        <taxon>Tracheophyta</taxon>
        <taxon>Spermatophyta</taxon>
        <taxon>Magnoliopsida</taxon>
        <taxon>eudicotyledons</taxon>
        <taxon>Gunneridae</taxon>
        <taxon>Pentapetalae</taxon>
        <taxon>rosids</taxon>
        <taxon>fabids</taxon>
        <taxon>Fabales</taxon>
        <taxon>Fabaceae</taxon>
        <taxon>Papilionoideae</taxon>
        <taxon>50 kb inversion clade</taxon>
        <taxon>NPAAA clade</taxon>
        <taxon>Hologalegina</taxon>
        <taxon>IRL clade</taxon>
        <taxon>Trifolieae</taxon>
        <taxon>Trifolium</taxon>
    </lineage>
</organism>
<feature type="domain" description="Integrase zinc-binding" evidence="1">
    <location>
        <begin position="146"/>
        <end position="199"/>
    </location>
</feature>
<evidence type="ECO:0000313" key="3">
    <source>
        <dbReference type="Proteomes" id="UP000265520"/>
    </source>
</evidence>
<dbReference type="InterPro" id="IPR036397">
    <property type="entry name" value="RNaseH_sf"/>
</dbReference>
<dbReference type="Gene3D" id="1.10.340.70">
    <property type="match status" value="1"/>
</dbReference>
<protein>
    <submittedName>
        <fullName evidence="2">Gag-pol polyprotein</fullName>
    </submittedName>
</protein>
<evidence type="ECO:0000313" key="2">
    <source>
        <dbReference type="EMBL" id="MCH95285.1"/>
    </source>
</evidence>
<dbReference type="Pfam" id="PF17921">
    <property type="entry name" value="Integrase_H2C2"/>
    <property type="match status" value="1"/>
</dbReference>
<dbReference type="SUPFAM" id="SSF53098">
    <property type="entry name" value="Ribonuclease H-like"/>
    <property type="match status" value="1"/>
</dbReference>
<dbReference type="PANTHER" id="PTHR48475">
    <property type="entry name" value="RIBONUCLEASE H"/>
    <property type="match status" value="1"/>
</dbReference>
<dbReference type="GO" id="GO:0003676">
    <property type="term" value="F:nucleic acid binding"/>
    <property type="evidence" value="ECO:0007669"/>
    <property type="project" value="InterPro"/>
</dbReference>
<dbReference type="Gene3D" id="3.30.420.10">
    <property type="entry name" value="Ribonuclease H-like superfamily/Ribonuclease H"/>
    <property type="match status" value="1"/>
</dbReference>
<dbReference type="InterPro" id="IPR041588">
    <property type="entry name" value="Integrase_H2C2"/>
</dbReference>
<evidence type="ECO:0000259" key="1">
    <source>
        <dbReference type="Pfam" id="PF17921"/>
    </source>
</evidence>
<dbReference type="AlphaFoldDB" id="A0A392N822"/>
<dbReference type="InterPro" id="IPR012337">
    <property type="entry name" value="RNaseH-like_sf"/>
</dbReference>
<sequence length="236" mass="26999">MEVSLKFAFFSTINQTEYEACIARLNLELEMGARNLKLHTYSQLVVTQIRGEAQAKEPGMQKYLAVENLEKPSTNEKVVVCATTTAPAGKTWINFIKDYIFKGELPTTPSEVALIKRRVGNHTIIQDQLYRRGLFSPLLKCLAERETTSILEEVHEVIASQHLGGRALAKKILRAEYYWPSMVQESKSFVKKCEKCQKHGDVHIAPPPTELNSLITPWTFYRWRIDILRPFKTGPF</sequence>
<dbReference type="PANTHER" id="PTHR48475:SF2">
    <property type="entry name" value="RIBONUCLEASE H"/>
    <property type="match status" value="1"/>
</dbReference>
<proteinExistence type="predicted"/>
<comment type="caution">
    <text evidence="2">The sequence shown here is derived from an EMBL/GenBank/DDBJ whole genome shotgun (WGS) entry which is preliminary data.</text>
</comment>
<accession>A0A392N822</accession>
<name>A0A392N822_9FABA</name>